<evidence type="ECO:0000313" key="2">
    <source>
        <dbReference type="EMBL" id="QKX56871.1"/>
    </source>
</evidence>
<feature type="region of interest" description="Disordered" evidence="1">
    <location>
        <begin position="283"/>
        <end position="355"/>
    </location>
</feature>
<gene>
    <name evidence="2" type="ORF">TRUGW13939_03978</name>
</gene>
<dbReference type="KEGG" id="trg:TRUGW13939_03978"/>
<dbReference type="OrthoDB" id="5428925at2759"/>
<feature type="compositionally biased region" description="Polar residues" evidence="1">
    <location>
        <begin position="1"/>
        <end position="16"/>
    </location>
</feature>
<evidence type="ECO:0000313" key="3">
    <source>
        <dbReference type="Proteomes" id="UP000509510"/>
    </source>
</evidence>
<feature type="region of interest" description="Disordered" evidence="1">
    <location>
        <begin position="239"/>
        <end position="268"/>
    </location>
</feature>
<dbReference type="Proteomes" id="UP000509510">
    <property type="component" value="Chromosome II"/>
</dbReference>
<feature type="compositionally biased region" description="Basic residues" evidence="1">
    <location>
        <begin position="104"/>
        <end position="124"/>
    </location>
</feature>
<proteinExistence type="predicted"/>
<dbReference type="RefSeq" id="XP_035343049.1">
    <property type="nucleotide sequence ID" value="XM_035487156.1"/>
</dbReference>
<dbReference type="GeneID" id="55991480"/>
<name>A0A7H8QTL7_TALRU</name>
<accession>A0A7H8QTL7</accession>
<sequence length="589" mass="65131">MSQTASVVIPNSSRVGSGTYPGGMNMSQPNPFLQRDNTFSSSQALSSSEPTFTALPVPPSREPPRVTSVPTQQQVPYRGTISHQNHHQHQVSVSSHTSHESLSHRRRGSTLKTVMRKIFGKKRQSILEGDETDDDPLPMRIERSNNIAGAPDPISIGKARSRNSNISPSASNQKRTLAVSRLSSTSSDGIAQDSKFDIPYTVRRRATLPSLVLSDDDGNTRERTLSVISPISTRPVSAMSTVSAITDRRDNGDTQSLRTRRAYRRSRSADDLQALIRRHRMSPIQWRRRSKETKEANETKDWRNSALEPHDHVTADNYHDTIDTPDNEVDPPRDNKTPGADEGDATPSDEMEPPPFQVQSLIANMADPDASVDQRLTTIEVKLIDLEFAIAKMQGSRNDRSTKTAENTPEKAILTTQNIAAYRDQLCAASETSSESSASFGGNGRPISTSTLRPSVAFSQPPPWQTASSSNLHSISIEQYSALVTLVRREQTARKALESQVALLQEEMHSLRRSSGLPASPPGTLYPIPSPDSDDGRFRRRRTPSSPRKDSQASTDTKNSEPRQWDSPYNQSRSDAEKRISRNTAANMF</sequence>
<evidence type="ECO:0000256" key="1">
    <source>
        <dbReference type="SAM" id="MobiDB-lite"/>
    </source>
</evidence>
<feature type="compositionally biased region" description="Polar residues" evidence="1">
    <location>
        <begin position="25"/>
        <end position="51"/>
    </location>
</feature>
<feature type="compositionally biased region" description="Acidic residues" evidence="1">
    <location>
        <begin position="341"/>
        <end position="352"/>
    </location>
</feature>
<keyword evidence="3" id="KW-1185">Reference proteome</keyword>
<organism evidence="2 3">
    <name type="scientific">Talaromyces rugulosus</name>
    <name type="common">Penicillium rugulosum</name>
    <dbReference type="NCBI Taxonomy" id="121627"/>
    <lineage>
        <taxon>Eukaryota</taxon>
        <taxon>Fungi</taxon>
        <taxon>Dikarya</taxon>
        <taxon>Ascomycota</taxon>
        <taxon>Pezizomycotina</taxon>
        <taxon>Eurotiomycetes</taxon>
        <taxon>Eurotiomycetidae</taxon>
        <taxon>Eurotiales</taxon>
        <taxon>Trichocomaceae</taxon>
        <taxon>Talaromyces</taxon>
        <taxon>Talaromyces sect. Islandici</taxon>
    </lineage>
</organism>
<reference evidence="3" key="1">
    <citation type="submission" date="2020-06" db="EMBL/GenBank/DDBJ databases">
        <title>A chromosome-scale genome assembly of Talaromyces rugulosus W13939.</title>
        <authorList>
            <person name="Wang B."/>
            <person name="Guo L."/>
            <person name="Ye K."/>
            <person name="Wang L."/>
        </authorList>
    </citation>
    <scope>NUCLEOTIDE SEQUENCE [LARGE SCALE GENOMIC DNA]</scope>
    <source>
        <strain evidence="3">W13939</strain>
    </source>
</reference>
<feature type="region of interest" description="Disordered" evidence="1">
    <location>
        <begin position="433"/>
        <end position="470"/>
    </location>
</feature>
<protein>
    <submittedName>
        <fullName evidence="2">Uncharacterized protein</fullName>
    </submittedName>
</protein>
<dbReference type="AlphaFoldDB" id="A0A7H8QTL7"/>
<dbReference type="EMBL" id="CP055899">
    <property type="protein sequence ID" value="QKX56871.1"/>
    <property type="molecule type" value="Genomic_DNA"/>
</dbReference>
<feature type="region of interest" description="Disordered" evidence="1">
    <location>
        <begin position="1"/>
        <end position="188"/>
    </location>
</feature>
<feature type="region of interest" description="Disordered" evidence="1">
    <location>
        <begin position="512"/>
        <end position="589"/>
    </location>
</feature>
<feature type="compositionally biased region" description="Polar residues" evidence="1">
    <location>
        <begin position="162"/>
        <end position="188"/>
    </location>
</feature>
<feature type="compositionally biased region" description="Basic and acidic residues" evidence="1">
    <location>
        <begin position="292"/>
        <end position="322"/>
    </location>
</feature>